<keyword evidence="1" id="KW-1133">Transmembrane helix</keyword>
<keyword evidence="1" id="KW-0812">Transmembrane</keyword>
<name>A0A6J6HLF8_9ZZZZ</name>
<dbReference type="EMBL" id="CAEZUP010000054">
    <property type="protein sequence ID" value="CAB4614017.1"/>
    <property type="molecule type" value="Genomic_DNA"/>
</dbReference>
<dbReference type="Pfam" id="PF10825">
    <property type="entry name" value="DUF2752"/>
    <property type="match status" value="1"/>
</dbReference>
<feature type="transmembrane region" description="Helical" evidence="1">
    <location>
        <begin position="20"/>
        <end position="39"/>
    </location>
</feature>
<dbReference type="AlphaFoldDB" id="A0A6J6HLF8"/>
<feature type="transmembrane region" description="Helical" evidence="1">
    <location>
        <begin position="75"/>
        <end position="94"/>
    </location>
</feature>
<reference evidence="2" key="1">
    <citation type="submission" date="2020-05" db="EMBL/GenBank/DDBJ databases">
        <authorList>
            <person name="Chiriac C."/>
            <person name="Salcher M."/>
            <person name="Ghai R."/>
            <person name="Kavagutti S V."/>
        </authorList>
    </citation>
    <scope>NUCLEOTIDE SEQUENCE</scope>
</reference>
<dbReference type="InterPro" id="IPR036152">
    <property type="entry name" value="Asp/glu_Ase-like_sf"/>
</dbReference>
<accession>A0A6J6HLF8</accession>
<organism evidence="2">
    <name type="scientific">freshwater metagenome</name>
    <dbReference type="NCBI Taxonomy" id="449393"/>
    <lineage>
        <taxon>unclassified sequences</taxon>
        <taxon>metagenomes</taxon>
        <taxon>ecological metagenomes</taxon>
    </lineage>
</organism>
<evidence type="ECO:0000313" key="2">
    <source>
        <dbReference type="EMBL" id="CAB4614017.1"/>
    </source>
</evidence>
<dbReference type="InterPro" id="IPR021215">
    <property type="entry name" value="DUF2752"/>
</dbReference>
<dbReference type="SUPFAM" id="SSF53774">
    <property type="entry name" value="Glutaminase/Asparaginase"/>
    <property type="match status" value="1"/>
</dbReference>
<feature type="transmembrane region" description="Helical" evidence="1">
    <location>
        <begin position="106"/>
        <end position="124"/>
    </location>
</feature>
<sequence>MYQALIRRSLTIPLEPMRWLVVGCLGIALLGLVMPFPVFPPCPMLTVTGVPCPMCGMTRSVRSFSVGDIDASIRYQPFGIIAAIVGIGVLALWATPTTRRIVSVRIPVVIAVSCVAGSWIWNIGFNPTF</sequence>
<keyword evidence="1" id="KW-0472">Membrane</keyword>
<protein>
    <submittedName>
        <fullName evidence="2">Unannotated protein</fullName>
    </submittedName>
</protein>
<gene>
    <name evidence="2" type="ORF">UFOPK1835_01274</name>
</gene>
<evidence type="ECO:0000256" key="1">
    <source>
        <dbReference type="SAM" id="Phobius"/>
    </source>
</evidence>
<proteinExistence type="predicted"/>